<keyword evidence="4 14" id="KW-0812">Transmembrane</keyword>
<dbReference type="InterPro" id="IPR050668">
    <property type="entry name" value="Cytochrome_b5"/>
</dbReference>
<evidence type="ECO:0000256" key="4">
    <source>
        <dbReference type="ARBA" id="ARBA00022692"/>
    </source>
</evidence>
<comment type="similarity">
    <text evidence="12 14">Belongs to the cytochrome b5 family.</text>
</comment>
<dbReference type="SMART" id="SM01117">
    <property type="entry name" value="Cyt-b5"/>
    <property type="match status" value="1"/>
</dbReference>
<evidence type="ECO:0000256" key="5">
    <source>
        <dbReference type="ARBA" id="ARBA00022723"/>
    </source>
</evidence>
<feature type="transmembrane region" description="Helical" evidence="14">
    <location>
        <begin position="104"/>
        <end position="121"/>
    </location>
</feature>
<keyword evidence="10 14" id="KW-0472">Membrane</keyword>
<evidence type="ECO:0000256" key="12">
    <source>
        <dbReference type="ARBA" id="ARBA00038168"/>
    </source>
</evidence>
<evidence type="ECO:0000313" key="16">
    <source>
        <dbReference type="EMBL" id="CAF1195866.1"/>
    </source>
</evidence>
<evidence type="ECO:0000313" key="20">
    <source>
        <dbReference type="Proteomes" id="UP000663829"/>
    </source>
</evidence>
<evidence type="ECO:0000256" key="9">
    <source>
        <dbReference type="ARBA" id="ARBA00023004"/>
    </source>
</evidence>
<dbReference type="Proteomes" id="UP000682733">
    <property type="component" value="Unassembled WGS sequence"/>
</dbReference>
<sequence>MASTDKLVTMSDIAELAKDKDKCIIIVDDKVYDVTKFLDEHPGGEEVLKEQHGQDATTAFEDVGHSIDARQQMIQFQIGQLQRVRAPVNTTTTPAVAATSWTKLIIPIVIAVSAVVIYKLIAGQMGASSTS</sequence>
<dbReference type="EMBL" id="CAJOBC010008382">
    <property type="protein sequence ID" value="CAF3960163.1"/>
    <property type="molecule type" value="Genomic_DNA"/>
</dbReference>
<feature type="domain" description="Cytochrome b5 heme-binding" evidence="15">
    <location>
        <begin position="5"/>
        <end position="82"/>
    </location>
</feature>
<dbReference type="EMBL" id="CAJOBA010050471">
    <property type="protein sequence ID" value="CAF4234657.1"/>
    <property type="molecule type" value="Genomic_DNA"/>
</dbReference>
<evidence type="ECO:0000259" key="15">
    <source>
        <dbReference type="PROSITE" id="PS50255"/>
    </source>
</evidence>
<dbReference type="OrthoDB" id="260519at2759"/>
<evidence type="ECO:0000256" key="7">
    <source>
        <dbReference type="ARBA" id="ARBA00022848"/>
    </source>
</evidence>
<dbReference type="AlphaFoldDB" id="A0A814W331"/>
<dbReference type="PANTHER" id="PTHR19359:SF150">
    <property type="entry name" value="CYTOCHROME B5"/>
    <property type="match status" value="1"/>
</dbReference>
<keyword evidence="7" id="KW-0492">Microsome</keyword>
<dbReference type="PROSITE" id="PS00191">
    <property type="entry name" value="CYTOCHROME_B5_1"/>
    <property type="match status" value="1"/>
</dbReference>
<keyword evidence="2" id="KW-0813">Transport</keyword>
<protein>
    <recommendedName>
        <fullName evidence="13">Cytochrome b5</fullName>
    </recommendedName>
</protein>
<dbReference type="PRINTS" id="PR00363">
    <property type="entry name" value="CYTOCHROMEB5"/>
</dbReference>
<evidence type="ECO:0000256" key="14">
    <source>
        <dbReference type="RuleBase" id="RU362121"/>
    </source>
</evidence>
<dbReference type="EMBL" id="CAJNOQ010008385">
    <property type="protein sequence ID" value="CAF1195866.1"/>
    <property type="molecule type" value="Genomic_DNA"/>
</dbReference>
<keyword evidence="8" id="KW-0249">Electron transport</keyword>
<evidence type="ECO:0000256" key="11">
    <source>
        <dbReference type="ARBA" id="ARBA00037877"/>
    </source>
</evidence>
<dbReference type="GO" id="GO:0046872">
    <property type="term" value="F:metal ion binding"/>
    <property type="evidence" value="ECO:0007669"/>
    <property type="project" value="UniProtKB-UniRule"/>
</dbReference>
<dbReference type="Gene3D" id="3.10.120.10">
    <property type="entry name" value="Cytochrome b5-like heme/steroid binding domain"/>
    <property type="match status" value="1"/>
</dbReference>
<dbReference type="Proteomes" id="UP000677228">
    <property type="component" value="Unassembled WGS sequence"/>
</dbReference>
<dbReference type="PANTHER" id="PTHR19359">
    <property type="entry name" value="CYTOCHROME B5"/>
    <property type="match status" value="1"/>
</dbReference>
<keyword evidence="3 14" id="KW-0349">Heme</keyword>
<keyword evidence="5 14" id="KW-0479">Metal-binding</keyword>
<evidence type="ECO:0000256" key="3">
    <source>
        <dbReference type="ARBA" id="ARBA00022617"/>
    </source>
</evidence>
<proteinExistence type="inferred from homology"/>
<evidence type="ECO:0000313" key="19">
    <source>
        <dbReference type="EMBL" id="CAF4234657.1"/>
    </source>
</evidence>
<evidence type="ECO:0000313" key="17">
    <source>
        <dbReference type="EMBL" id="CAF1437686.1"/>
    </source>
</evidence>
<keyword evidence="14" id="KW-1133">Transmembrane helix</keyword>
<name>A0A814W331_9BILA</name>
<evidence type="ECO:0000313" key="18">
    <source>
        <dbReference type="EMBL" id="CAF3960163.1"/>
    </source>
</evidence>
<dbReference type="Proteomes" id="UP000681722">
    <property type="component" value="Unassembled WGS sequence"/>
</dbReference>
<dbReference type="SUPFAM" id="SSF55856">
    <property type="entry name" value="Cytochrome b5-like heme/steroid binding domain"/>
    <property type="match status" value="1"/>
</dbReference>
<evidence type="ECO:0000256" key="13">
    <source>
        <dbReference type="ARBA" id="ARBA00039806"/>
    </source>
</evidence>
<keyword evidence="6" id="KW-0256">Endoplasmic reticulum</keyword>
<organism evidence="16 20">
    <name type="scientific">Didymodactylos carnosus</name>
    <dbReference type="NCBI Taxonomy" id="1234261"/>
    <lineage>
        <taxon>Eukaryota</taxon>
        <taxon>Metazoa</taxon>
        <taxon>Spiralia</taxon>
        <taxon>Gnathifera</taxon>
        <taxon>Rotifera</taxon>
        <taxon>Eurotatoria</taxon>
        <taxon>Bdelloidea</taxon>
        <taxon>Philodinida</taxon>
        <taxon>Philodinidae</taxon>
        <taxon>Didymodactylos</taxon>
    </lineage>
</organism>
<dbReference type="InterPro" id="IPR018506">
    <property type="entry name" value="Cyt_B5_heme-BS"/>
</dbReference>
<gene>
    <name evidence="16" type="ORF">GPM918_LOCUS23457</name>
    <name evidence="17" type="ORF">OVA965_LOCUS34311</name>
    <name evidence="18" type="ORF">SRO942_LOCUS23451</name>
    <name evidence="19" type="ORF">TMI583_LOCUS35230</name>
</gene>
<dbReference type="Pfam" id="PF00173">
    <property type="entry name" value="Cyt-b5"/>
    <property type="match status" value="1"/>
</dbReference>
<keyword evidence="9 14" id="KW-0408">Iron</keyword>
<comment type="caution">
    <text evidence="16">The sequence shown here is derived from an EMBL/GenBank/DDBJ whole genome shotgun (WGS) entry which is preliminary data.</text>
</comment>
<dbReference type="GO" id="GO:0020037">
    <property type="term" value="F:heme binding"/>
    <property type="evidence" value="ECO:0007669"/>
    <property type="project" value="UniProtKB-UniRule"/>
</dbReference>
<dbReference type="GO" id="GO:0005789">
    <property type="term" value="C:endoplasmic reticulum membrane"/>
    <property type="evidence" value="ECO:0007669"/>
    <property type="project" value="UniProtKB-SubCell"/>
</dbReference>
<evidence type="ECO:0000256" key="6">
    <source>
        <dbReference type="ARBA" id="ARBA00022824"/>
    </source>
</evidence>
<evidence type="ECO:0000256" key="2">
    <source>
        <dbReference type="ARBA" id="ARBA00022448"/>
    </source>
</evidence>
<dbReference type="InterPro" id="IPR036400">
    <property type="entry name" value="Cyt_B5-like_heme/steroid_sf"/>
</dbReference>
<evidence type="ECO:0000256" key="8">
    <source>
        <dbReference type="ARBA" id="ARBA00022982"/>
    </source>
</evidence>
<dbReference type="Proteomes" id="UP000663829">
    <property type="component" value="Unassembled WGS sequence"/>
</dbReference>
<comment type="subcellular location">
    <subcellularLocation>
        <location evidence="1">Endoplasmic reticulum membrane</location>
        <topology evidence="1">Single-pass membrane protein</topology>
        <orientation evidence="1">Cytoplasmic side</orientation>
    </subcellularLocation>
    <subcellularLocation>
        <location evidence="11">Microsome membrane</location>
        <topology evidence="11">Single-pass membrane protein</topology>
        <orientation evidence="11">Cytoplasmic side</orientation>
    </subcellularLocation>
</comment>
<reference evidence="16" key="1">
    <citation type="submission" date="2021-02" db="EMBL/GenBank/DDBJ databases">
        <authorList>
            <person name="Nowell W R."/>
        </authorList>
    </citation>
    <scope>NUCLEOTIDE SEQUENCE</scope>
</reference>
<dbReference type="InterPro" id="IPR001199">
    <property type="entry name" value="Cyt_B5-like_heme/steroid-bd"/>
</dbReference>
<dbReference type="PROSITE" id="PS50255">
    <property type="entry name" value="CYTOCHROME_B5_2"/>
    <property type="match status" value="1"/>
</dbReference>
<evidence type="ECO:0000256" key="1">
    <source>
        <dbReference type="ARBA" id="ARBA00004131"/>
    </source>
</evidence>
<evidence type="ECO:0000256" key="10">
    <source>
        <dbReference type="ARBA" id="ARBA00023136"/>
    </source>
</evidence>
<accession>A0A814W331</accession>
<dbReference type="EMBL" id="CAJNOK010028667">
    <property type="protein sequence ID" value="CAF1437686.1"/>
    <property type="molecule type" value="Genomic_DNA"/>
</dbReference>
<keyword evidence="20" id="KW-1185">Reference proteome</keyword>